<evidence type="ECO:0000313" key="2">
    <source>
        <dbReference type="EMBL" id="STO24052.1"/>
    </source>
</evidence>
<dbReference type="STRING" id="464.Lgor_1996"/>
<accession>A0A377GI44</accession>
<sequence>MTPQEEALWQAVTKKEYEQVKTLINDHPELINAVNTNGRSLLMRVVLLLTPPLDLIEFIAQHPDLSFENSKATKTTMSVILSTGRPEILAIFAKDPHIIFDGENLAYATAKKLVEGAAQEKVEKYTKMLTIIRDATIRHAITTDNPSLLERLEKAGDNLAQPLSDGKLPVRLITKDCPAPLATSWFQSQIGKNQISIASKVDSFFSNARKMQDAQKEMEEVNRRMLESDIKLLGKTYNSMEQVASALSLTN</sequence>
<dbReference type="AlphaFoldDB" id="A0A377GI44"/>
<reference evidence="2 4" key="2">
    <citation type="submission" date="2018-06" db="EMBL/GenBank/DDBJ databases">
        <authorList>
            <consortium name="Pathogen Informatics"/>
            <person name="Doyle S."/>
        </authorList>
    </citation>
    <scope>NUCLEOTIDE SEQUENCE [LARGE SCALE GENOMIC DNA]</scope>
    <source>
        <strain evidence="2 4">NCTC11401</strain>
    </source>
</reference>
<dbReference type="EMBL" id="FTNL01000009">
    <property type="protein sequence ID" value="SIR26042.1"/>
    <property type="molecule type" value="Genomic_DNA"/>
</dbReference>
<gene>
    <name evidence="2" type="ORF">NCTC11401_00858</name>
    <name evidence="1" type="ORF">SAMN05421777_10926</name>
</gene>
<proteinExistence type="predicted"/>
<protein>
    <submittedName>
        <fullName evidence="2">Uncharacterized protein</fullName>
    </submittedName>
</protein>
<evidence type="ECO:0000313" key="1">
    <source>
        <dbReference type="EMBL" id="SIR26042.1"/>
    </source>
</evidence>
<organism evidence="2 4">
    <name type="scientific">Fluoribacter gormanii</name>
    <dbReference type="NCBI Taxonomy" id="464"/>
    <lineage>
        <taxon>Bacteria</taxon>
        <taxon>Pseudomonadati</taxon>
        <taxon>Pseudomonadota</taxon>
        <taxon>Gammaproteobacteria</taxon>
        <taxon>Legionellales</taxon>
        <taxon>Legionellaceae</taxon>
        <taxon>Fluoribacter</taxon>
    </lineage>
</organism>
<dbReference type="RefSeq" id="WP_058468475.1">
    <property type="nucleotide sequence ID" value="NZ_CAAAIV010000033.1"/>
</dbReference>
<dbReference type="Proteomes" id="UP000254374">
    <property type="component" value="Unassembled WGS sequence"/>
</dbReference>
<dbReference type="EMBL" id="UGGV01000001">
    <property type="protein sequence ID" value="STO24052.1"/>
    <property type="molecule type" value="Genomic_DNA"/>
</dbReference>
<keyword evidence="3" id="KW-1185">Reference proteome</keyword>
<evidence type="ECO:0000313" key="3">
    <source>
        <dbReference type="Proteomes" id="UP000186808"/>
    </source>
</evidence>
<dbReference type="OrthoDB" id="5650316at2"/>
<reference evidence="1 3" key="1">
    <citation type="submission" date="2017-01" db="EMBL/GenBank/DDBJ databases">
        <authorList>
            <person name="Varghese N."/>
            <person name="Submissions S."/>
        </authorList>
    </citation>
    <scope>NUCLEOTIDE SEQUENCE [LARGE SCALE GENOMIC DNA]</scope>
    <source>
        <strain evidence="1 3">ATCC 33342</strain>
    </source>
</reference>
<evidence type="ECO:0000313" key="4">
    <source>
        <dbReference type="Proteomes" id="UP000254374"/>
    </source>
</evidence>
<name>A0A377GI44_9GAMM</name>
<dbReference type="Proteomes" id="UP000186808">
    <property type="component" value="Unassembled WGS sequence"/>
</dbReference>